<keyword evidence="1" id="KW-0472">Membrane</keyword>
<evidence type="ECO:0000313" key="2">
    <source>
        <dbReference type="EMBL" id="NDV92180.1"/>
    </source>
</evidence>
<gene>
    <name evidence="2" type="ORF">GTH32_13445</name>
</gene>
<dbReference type="RefSeq" id="WP_163086543.1">
    <property type="nucleotide sequence ID" value="NZ_JAAAWN010000018.1"/>
</dbReference>
<keyword evidence="1" id="KW-1133">Transmembrane helix</keyword>
<comment type="caution">
    <text evidence="2">The sequence shown here is derived from an EMBL/GenBank/DDBJ whole genome shotgun (WGS) entry which is preliminary data.</text>
</comment>
<keyword evidence="3" id="KW-1185">Reference proteome</keyword>
<keyword evidence="1" id="KW-0812">Transmembrane</keyword>
<sequence>MLIKTVNKVPQSGIVLLSVVSILLSLATLSIWISSQRLGGEMRMLNSRFSHQQAYADLDEKMQNIVQQLKLTGDGAQMRENYPTSTIHRQTFTASNGTMVNRFNIHLIANSPSISIYRAYLRYSGLFNLPDSAITEDDDDITTRLLNRSIRELSPADFDATQTIQNCEKKITRTVVWIEGDCHIGNTQSLGTADAPILLIVKNGNLTLGWNSTLHGLVILVTTTGTPKRLAIKHSSKVIGAIMSNQPLSMQINGMVSYDLRLLQRLQTSAGVHRVVPTRGSWHDFK</sequence>
<dbReference type="AlphaFoldDB" id="A0A7X5LMM7"/>
<organism evidence="2 3">
    <name type="scientific">Alteromonas profundi</name>
    <dbReference type="NCBI Taxonomy" id="2696062"/>
    <lineage>
        <taxon>Bacteria</taxon>
        <taxon>Pseudomonadati</taxon>
        <taxon>Pseudomonadota</taxon>
        <taxon>Gammaproteobacteria</taxon>
        <taxon>Alteromonadales</taxon>
        <taxon>Alteromonadaceae</taxon>
        <taxon>Alteromonas/Salinimonas group</taxon>
        <taxon>Alteromonas</taxon>
    </lineage>
</organism>
<feature type="transmembrane region" description="Helical" evidence="1">
    <location>
        <begin position="12"/>
        <end position="34"/>
    </location>
</feature>
<accession>A0A7X5LMM7</accession>
<dbReference type="Proteomes" id="UP000470213">
    <property type="component" value="Unassembled WGS sequence"/>
</dbReference>
<protein>
    <submittedName>
        <fullName evidence="2">Uncharacterized protein</fullName>
    </submittedName>
</protein>
<reference evidence="2 3" key="1">
    <citation type="submission" date="2020-01" db="EMBL/GenBank/DDBJ databases">
        <authorList>
            <person name="Chen J."/>
            <person name="Zhu S."/>
            <person name="Yang J."/>
        </authorList>
    </citation>
    <scope>NUCLEOTIDE SEQUENCE [LARGE SCALE GENOMIC DNA]</scope>
    <source>
        <strain evidence="2 3">345S023</strain>
    </source>
</reference>
<proteinExistence type="predicted"/>
<evidence type="ECO:0000313" key="3">
    <source>
        <dbReference type="Proteomes" id="UP000470213"/>
    </source>
</evidence>
<evidence type="ECO:0000256" key="1">
    <source>
        <dbReference type="SAM" id="Phobius"/>
    </source>
</evidence>
<dbReference type="EMBL" id="JAAAWN010000018">
    <property type="protein sequence ID" value="NDV92180.1"/>
    <property type="molecule type" value="Genomic_DNA"/>
</dbReference>
<name>A0A7X5LMM7_9ALTE</name>